<comment type="caution">
    <text evidence="5">The sequence shown here is derived from an EMBL/GenBank/DDBJ whole genome shotgun (WGS) entry which is preliminary data.</text>
</comment>
<evidence type="ECO:0000313" key="6">
    <source>
        <dbReference type="Proteomes" id="UP000216215"/>
    </source>
</evidence>
<dbReference type="SMART" id="SM00342">
    <property type="entry name" value="HTH_ARAC"/>
    <property type="match status" value="1"/>
</dbReference>
<proteinExistence type="predicted"/>
<protein>
    <recommendedName>
        <fullName evidence="4">HTH araC/xylS-type domain-containing protein</fullName>
    </recommendedName>
</protein>
<sequence length="79" mass="8652">MANASADPNARSNYCSAKRSFYHQCAIICISAWHVPKRLIEKTELPIVEIAIACGFASASHFSKCFRNAFGTNPSGCRN</sequence>
<dbReference type="EMBL" id="NPKI01000043">
    <property type="protein sequence ID" value="PAP98609.1"/>
    <property type="molecule type" value="Genomic_DNA"/>
</dbReference>
<dbReference type="Gene3D" id="1.10.10.60">
    <property type="entry name" value="Homeodomain-like"/>
    <property type="match status" value="1"/>
</dbReference>
<accession>A0AB36R1N4</accession>
<dbReference type="PROSITE" id="PS01124">
    <property type="entry name" value="HTH_ARAC_FAMILY_2"/>
    <property type="match status" value="1"/>
</dbReference>
<evidence type="ECO:0000256" key="3">
    <source>
        <dbReference type="ARBA" id="ARBA00023163"/>
    </source>
</evidence>
<dbReference type="Pfam" id="PF12833">
    <property type="entry name" value="HTH_18"/>
    <property type="match status" value="1"/>
</dbReference>
<keyword evidence="1" id="KW-0805">Transcription regulation</keyword>
<dbReference type="PRINTS" id="PR00032">
    <property type="entry name" value="HTHARAC"/>
</dbReference>
<evidence type="ECO:0000256" key="1">
    <source>
        <dbReference type="ARBA" id="ARBA00023015"/>
    </source>
</evidence>
<dbReference type="InterPro" id="IPR009057">
    <property type="entry name" value="Homeodomain-like_sf"/>
</dbReference>
<dbReference type="AlphaFoldDB" id="A0AB36R1N4"/>
<organism evidence="5 6">
    <name type="scientific">Mesorhizobium mediterraneum</name>
    <dbReference type="NCBI Taxonomy" id="43617"/>
    <lineage>
        <taxon>Bacteria</taxon>
        <taxon>Pseudomonadati</taxon>
        <taxon>Pseudomonadota</taxon>
        <taxon>Alphaproteobacteria</taxon>
        <taxon>Hyphomicrobiales</taxon>
        <taxon>Phyllobacteriaceae</taxon>
        <taxon>Mesorhizobium</taxon>
    </lineage>
</organism>
<dbReference type="Proteomes" id="UP000216215">
    <property type="component" value="Unassembled WGS sequence"/>
</dbReference>
<keyword evidence="2" id="KW-0238">DNA-binding</keyword>
<evidence type="ECO:0000256" key="2">
    <source>
        <dbReference type="ARBA" id="ARBA00023125"/>
    </source>
</evidence>
<evidence type="ECO:0000259" key="4">
    <source>
        <dbReference type="PROSITE" id="PS01124"/>
    </source>
</evidence>
<dbReference type="InterPro" id="IPR020449">
    <property type="entry name" value="Tscrpt_reg_AraC-type_HTH"/>
</dbReference>
<name>A0AB36R1N4_9HYPH</name>
<feature type="domain" description="HTH araC/xylS-type" evidence="4">
    <location>
        <begin position="37"/>
        <end position="79"/>
    </location>
</feature>
<gene>
    <name evidence="5" type="ORF">CIT25_29340</name>
</gene>
<evidence type="ECO:0000313" key="5">
    <source>
        <dbReference type="EMBL" id="PAP98609.1"/>
    </source>
</evidence>
<dbReference type="SUPFAM" id="SSF46689">
    <property type="entry name" value="Homeodomain-like"/>
    <property type="match status" value="1"/>
</dbReference>
<reference evidence="6" key="1">
    <citation type="submission" date="2017-08" db="EMBL/GenBank/DDBJ databases">
        <title>Mesorhizobium wenxinae sp. nov., a novel rhizobial species isolated from root nodules of chickpea (Cicer arietinum L.).</title>
        <authorList>
            <person name="Zhang J."/>
        </authorList>
    </citation>
    <scope>NUCLEOTIDE SEQUENCE [LARGE SCALE GENOMIC DNA]</scope>
    <source>
        <strain evidence="6">USDA 3392</strain>
    </source>
</reference>
<dbReference type="InterPro" id="IPR018060">
    <property type="entry name" value="HTH_AraC"/>
</dbReference>
<dbReference type="GO" id="GO:0003700">
    <property type="term" value="F:DNA-binding transcription factor activity"/>
    <property type="evidence" value="ECO:0007669"/>
    <property type="project" value="InterPro"/>
</dbReference>
<keyword evidence="3" id="KW-0804">Transcription</keyword>
<keyword evidence="6" id="KW-1185">Reference proteome</keyword>
<dbReference type="GO" id="GO:0043565">
    <property type="term" value="F:sequence-specific DNA binding"/>
    <property type="evidence" value="ECO:0007669"/>
    <property type="project" value="InterPro"/>
</dbReference>